<reference evidence="4" key="1">
    <citation type="submission" date="2013-08" db="EMBL/GenBank/DDBJ databases">
        <authorList>
            <person name="Mendez C."/>
            <person name="Richter M."/>
            <person name="Ferrer M."/>
            <person name="Sanchez J."/>
        </authorList>
    </citation>
    <scope>NUCLEOTIDE SEQUENCE</scope>
</reference>
<name>T0YNK8_9ZZZZ</name>
<accession>T0YNK8</accession>
<dbReference type="GO" id="GO:0006417">
    <property type="term" value="P:regulation of translation"/>
    <property type="evidence" value="ECO:0007669"/>
    <property type="project" value="UniProtKB-KW"/>
</dbReference>
<dbReference type="Gene3D" id="3.30.780.10">
    <property type="entry name" value="SUI1-like domain"/>
    <property type="match status" value="1"/>
</dbReference>
<evidence type="ECO:0000259" key="3">
    <source>
        <dbReference type="PROSITE" id="PS50296"/>
    </source>
</evidence>
<feature type="domain" description="SUI1" evidence="3">
    <location>
        <begin position="45"/>
        <end position="110"/>
    </location>
</feature>
<keyword evidence="4" id="KW-0396">Initiation factor</keyword>
<keyword evidence="1" id="KW-0810">Translation regulation</keyword>
<dbReference type="InterPro" id="IPR036877">
    <property type="entry name" value="SUI1_dom_sf"/>
</dbReference>
<organism evidence="4">
    <name type="scientific">mine drainage metagenome</name>
    <dbReference type="NCBI Taxonomy" id="410659"/>
    <lineage>
        <taxon>unclassified sequences</taxon>
        <taxon>metagenomes</taxon>
        <taxon>ecological metagenomes</taxon>
    </lineage>
</organism>
<dbReference type="GO" id="GO:0003743">
    <property type="term" value="F:translation initiation factor activity"/>
    <property type="evidence" value="ECO:0007669"/>
    <property type="project" value="UniProtKB-KW"/>
</dbReference>
<gene>
    <name evidence="4" type="ORF">B1A_19005</name>
</gene>
<dbReference type="PROSITE" id="PS50296">
    <property type="entry name" value="SUI1"/>
    <property type="match status" value="1"/>
</dbReference>
<sequence length="130" mass="14296">MPSLPALGIRSGPPFFESKRAVEPAMSNNEFDEILSALDRESARIRVRAEPRRYNKPATVISGFPPGVDLVETTRALKNRLATGGSVVDGEVYLQGDHRSRIRAELGRLGFDPETIEISDAPLPKRGRRG</sequence>
<evidence type="ECO:0000256" key="2">
    <source>
        <dbReference type="ARBA" id="ARBA00022917"/>
    </source>
</evidence>
<comment type="caution">
    <text evidence="4">The sequence shown here is derived from an EMBL/GenBank/DDBJ whole genome shotgun (WGS) entry which is preliminary data.</text>
</comment>
<protein>
    <submittedName>
        <fullName evidence="4">Translation initiation factor SUI1 domain protein</fullName>
    </submittedName>
</protein>
<evidence type="ECO:0000313" key="4">
    <source>
        <dbReference type="EMBL" id="EQD33497.1"/>
    </source>
</evidence>
<dbReference type="InterPro" id="IPR001950">
    <property type="entry name" value="SUI1"/>
</dbReference>
<dbReference type="Pfam" id="PF01253">
    <property type="entry name" value="SUI1"/>
    <property type="match status" value="1"/>
</dbReference>
<proteinExistence type="predicted"/>
<dbReference type="EMBL" id="AUZX01014020">
    <property type="protein sequence ID" value="EQD33497.1"/>
    <property type="molecule type" value="Genomic_DNA"/>
</dbReference>
<dbReference type="SUPFAM" id="SSF55159">
    <property type="entry name" value="eIF1-like"/>
    <property type="match status" value="1"/>
</dbReference>
<dbReference type="InterPro" id="IPR005872">
    <property type="entry name" value="SUI1_arc_bac"/>
</dbReference>
<keyword evidence="2" id="KW-0648">Protein biosynthesis</keyword>
<dbReference type="CDD" id="cd11567">
    <property type="entry name" value="YciH_like"/>
    <property type="match status" value="1"/>
</dbReference>
<dbReference type="AlphaFoldDB" id="T0YNK8"/>
<reference evidence="4" key="2">
    <citation type="journal article" date="2014" name="ISME J.">
        <title>Microbial stratification in low pH oxic and suboxic macroscopic growths along an acid mine drainage.</title>
        <authorList>
            <person name="Mendez-Garcia C."/>
            <person name="Mesa V."/>
            <person name="Sprenger R.R."/>
            <person name="Richter M."/>
            <person name="Diez M.S."/>
            <person name="Solano J."/>
            <person name="Bargiela R."/>
            <person name="Golyshina O.V."/>
            <person name="Manteca A."/>
            <person name="Ramos J.L."/>
            <person name="Gallego J.R."/>
            <person name="Llorente I."/>
            <person name="Martins Dos Santos V.A."/>
            <person name="Jensen O.N."/>
            <person name="Pelaez A.I."/>
            <person name="Sanchez J."/>
            <person name="Ferrer M."/>
        </authorList>
    </citation>
    <scope>NUCLEOTIDE SEQUENCE</scope>
</reference>
<evidence type="ECO:0000256" key="1">
    <source>
        <dbReference type="ARBA" id="ARBA00022845"/>
    </source>
</evidence>